<comment type="subcellular location">
    <subcellularLocation>
        <location evidence="2">Mitochondrion</location>
    </subcellularLocation>
</comment>
<comment type="subunit">
    <text evidence="4">Binds to the 5'UTR of the OLI1 mRNA.</text>
</comment>
<sequence>MQSVLRANKHVAGRMRTYSSIAITANEEIAYSNDTIKTNTTTTSTSTAKVDQKQPSQIKHLLQSIPSSRLAQSYKTTALYITASQAVVVEKNDQIRRELIKLREQRDYISLVKIMEIWSASNIDNMVEVLGRETITDYMSEMIELGYLSVVKHYDLRPILKSLAIQNNTGSYLKNHKFTPMEMITKLRKIYNNLLYDPKSGDFMYDFERRKDIYNSKAATGHKLNVGDFENLMQMELGHYKLDLASRWFKLFRQYFGGDKGFGKYMTPKMWTMALQTEAYGQNSHWESKGSNLATYRINPLAGRVKSRRFRRFENVKFTDFQQDSIWPDLTLHFHSALIQHFGYKGDLDQMKRYIEFIWGVDASGKLVGKKLDVNDRLYPDLNFLKNLFYALAYHGEFFAAIKYVNDFKAVYESIKERNRKTFWEKVFKSAHHSTTYSMDAAFQYFLKESKYSGKCSTLADAQNDPNFDYEGYLQFIDKLKKERRDVIGHVWAIVLNDDEIVFSNYIYKRYLAYLKGGYEDEVEQSYYDYMTSLLKQYQRHHTGPNSFTRRAGQGFEPAPNYDDNIRVLYGEAIRSLISYKGKNMLLGQLEPLIEEWAFDEEMKEELAEWVGKRMPYFKKDLETKRLQYMLKLREEDNEKSEQFLSLL</sequence>
<organism evidence="8 9">
    <name type="scientific">Candida viswanathii</name>
    <dbReference type="NCBI Taxonomy" id="5486"/>
    <lineage>
        <taxon>Eukaryota</taxon>
        <taxon>Fungi</taxon>
        <taxon>Dikarya</taxon>
        <taxon>Ascomycota</taxon>
        <taxon>Saccharomycotina</taxon>
        <taxon>Pichiomycetes</taxon>
        <taxon>Debaryomycetaceae</taxon>
        <taxon>Candida/Lodderomyces clade</taxon>
        <taxon>Candida</taxon>
    </lineage>
</organism>
<dbReference type="EMBL" id="QLNQ01000022">
    <property type="protein sequence ID" value="RCK64746.1"/>
    <property type="molecule type" value="Genomic_DNA"/>
</dbReference>
<evidence type="ECO:0000256" key="7">
    <source>
        <dbReference type="ARBA" id="ARBA00023128"/>
    </source>
</evidence>
<dbReference type="AlphaFoldDB" id="A0A367YFV6"/>
<evidence type="ECO:0000256" key="3">
    <source>
        <dbReference type="ARBA" id="ARBA00009790"/>
    </source>
</evidence>
<dbReference type="Proteomes" id="UP000253472">
    <property type="component" value="Unassembled WGS sequence"/>
</dbReference>
<keyword evidence="7" id="KW-0496">Mitochondrion</keyword>
<reference evidence="8 9" key="1">
    <citation type="submission" date="2018-06" db="EMBL/GenBank/DDBJ databases">
        <title>Whole genome sequencing of Candida tropicalis (genome annotated by CSBL at Korea University).</title>
        <authorList>
            <person name="Ahn J."/>
        </authorList>
    </citation>
    <scope>NUCLEOTIDE SEQUENCE [LARGE SCALE GENOMIC DNA]</scope>
    <source>
        <strain evidence="8 9">ATCC 20962</strain>
    </source>
</reference>
<dbReference type="GO" id="GO:0005739">
    <property type="term" value="C:mitochondrion"/>
    <property type="evidence" value="ECO:0007669"/>
    <property type="project" value="UniProtKB-SubCell"/>
</dbReference>
<evidence type="ECO:0000256" key="6">
    <source>
        <dbReference type="ARBA" id="ARBA00022946"/>
    </source>
</evidence>
<name>A0A367YFV6_9ASCO</name>
<evidence type="ECO:0000256" key="5">
    <source>
        <dbReference type="ARBA" id="ARBA00019258"/>
    </source>
</evidence>
<keyword evidence="9" id="KW-1185">Reference proteome</keyword>
<dbReference type="OrthoDB" id="4077974at2759"/>
<accession>A0A367YFV6</accession>
<comment type="caution">
    <text evidence="8">The sequence shown here is derived from an EMBL/GenBank/DDBJ whole genome shotgun (WGS) entry which is preliminary data.</text>
</comment>
<evidence type="ECO:0000256" key="4">
    <source>
        <dbReference type="ARBA" id="ARBA00011657"/>
    </source>
</evidence>
<comment type="similarity">
    <text evidence="3">Belongs to the AEP2 family.</text>
</comment>
<comment type="function">
    <text evidence="1">Required for translation of the mitochondrial OLI1 transcript coding for the mitochondrial ATP synthase subunit 9.</text>
</comment>
<dbReference type="Pfam" id="PF12921">
    <property type="entry name" value="ATP13"/>
    <property type="match status" value="1"/>
</dbReference>
<evidence type="ECO:0000256" key="2">
    <source>
        <dbReference type="ARBA" id="ARBA00004173"/>
    </source>
</evidence>
<proteinExistence type="inferred from homology"/>
<evidence type="ECO:0000313" key="9">
    <source>
        <dbReference type="Proteomes" id="UP000253472"/>
    </source>
</evidence>
<evidence type="ECO:0000256" key="1">
    <source>
        <dbReference type="ARBA" id="ARBA00002412"/>
    </source>
</evidence>
<protein>
    <recommendedName>
        <fullName evidence="5">ATPase expression protein 2, mitochondrial</fullName>
    </recommendedName>
</protein>
<keyword evidence="6" id="KW-0809">Transit peptide</keyword>
<evidence type="ECO:0000313" key="8">
    <source>
        <dbReference type="EMBL" id="RCK64746.1"/>
    </source>
</evidence>
<gene>
    <name evidence="8" type="ORF">Cantr_00362</name>
</gene>
<dbReference type="InterPro" id="IPR024319">
    <property type="entry name" value="ATPase_expression_mit"/>
</dbReference>